<dbReference type="RefSeq" id="WP_339966002.1">
    <property type="nucleotide sequence ID" value="NZ_JBBHJY010000003.1"/>
</dbReference>
<dbReference type="InterPro" id="IPR042054">
    <property type="entry name" value="YegD-like"/>
</dbReference>
<dbReference type="InterPro" id="IPR013126">
    <property type="entry name" value="Hsp_70_fam"/>
</dbReference>
<keyword evidence="2" id="KW-0067">ATP-binding</keyword>
<organism evidence="3 4">
    <name type="scientific">Novosphingobium aquae</name>
    <dbReference type="NCBI Taxonomy" id="3133435"/>
    <lineage>
        <taxon>Bacteria</taxon>
        <taxon>Pseudomonadati</taxon>
        <taxon>Pseudomonadota</taxon>
        <taxon>Alphaproteobacteria</taxon>
        <taxon>Sphingomonadales</taxon>
        <taxon>Sphingomonadaceae</taxon>
        <taxon>Novosphingobium</taxon>
    </lineage>
</organism>
<dbReference type="PANTHER" id="PTHR42749:SF1">
    <property type="entry name" value="CELL SHAPE-DETERMINING PROTEIN MREB"/>
    <property type="match status" value="1"/>
</dbReference>
<keyword evidence="1" id="KW-0547">Nucleotide-binding</keyword>
<dbReference type="SUPFAM" id="SSF53067">
    <property type="entry name" value="Actin-like ATPase domain"/>
    <property type="match status" value="2"/>
</dbReference>
<dbReference type="InterPro" id="IPR043129">
    <property type="entry name" value="ATPase_NBD"/>
</dbReference>
<evidence type="ECO:0000313" key="3">
    <source>
        <dbReference type="EMBL" id="MEJ6009750.1"/>
    </source>
</evidence>
<dbReference type="Pfam" id="PF00012">
    <property type="entry name" value="HSP70"/>
    <property type="match status" value="1"/>
</dbReference>
<accession>A0ABU8S705</accession>
<evidence type="ECO:0000256" key="2">
    <source>
        <dbReference type="ARBA" id="ARBA00022840"/>
    </source>
</evidence>
<dbReference type="EMBL" id="JBBHJY010000003">
    <property type="protein sequence ID" value="MEJ6009750.1"/>
    <property type="molecule type" value="Genomic_DNA"/>
</dbReference>
<gene>
    <name evidence="3" type="ORF">WG900_07450</name>
</gene>
<reference evidence="3 4" key="1">
    <citation type="submission" date="2024-03" db="EMBL/GenBank/DDBJ databases">
        <authorList>
            <person name="Jo J.-H."/>
        </authorList>
    </citation>
    <scope>NUCLEOTIDE SEQUENCE [LARGE SCALE GENOMIC DNA]</scope>
    <source>
        <strain evidence="3 4">AS3R-12</strain>
    </source>
</reference>
<dbReference type="Gene3D" id="3.30.420.40">
    <property type="match status" value="3"/>
</dbReference>
<name>A0ABU8S705_9SPHN</name>
<dbReference type="CDD" id="cd10231">
    <property type="entry name" value="ASKHA_NBD_HSP70_YegD-like"/>
    <property type="match status" value="1"/>
</dbReference>
<evidence type="ECO:0000313" key="4">
    <source>
        <dbReference type="Proteomes" id="UP001379235"/>
    </source>
</evidence>
<comment type="caution">
    <text evidence="3">The sequence shown here is derived from an EMBL/GenBank/DDBJ whole genome shotgun (WGS) entry which is preliminary data.</text>
</comment>
<dbReference type="Proteomes" id="UP001379235">
    <property type="component" value="Unassembled WGS sequence"/>
</dbReference>
<proteinExistence type="predicted"/>
<dbReference type="PRINTS" id="PR00301">
    <property type="entry name" value="HEATSHOCK70"/>
</dbReference>
<keyword evidence="4" id="KW-1185">Reference proteome</keyword>
<dbReference type="Gene3D" id="3.90.640.10">
    <property type="entry name" value="Actin, Chain A, domain 4"/>
    <property type="match status" value="2"/>
</dbReference>
<evidence type="ECO:0000256" key="1">
    <source>
        <dbReference type="ARBA" id="ARBA00022741"/>
    </source>
</evidence>
<sequence>MPASISPARAVGIDFGTTNSVIAMASGTGTAELVEFDAPGGTSSVFRSALCFWPEDSAPGGLAHEAGPWAIAEFLDFPQGSRLLQSFKSVAARATFEHANLFEKRLRFEDLGQIFLKHLLAHGEEALRNLPERVVVGRPVRYVGAQPDPELARRRYNAMFALLGREIHYVYEPLGAAYGFATGLSDPATLLVADFGGGTSDFSIVKVGPPGAAQRCVPLGSAGIGIAGDRFDSRIMDKLVLPLLGKGGTYNSFGKVLDIPAGHFTEFGDWSRLALMRNRRTLAQLAQLERSATDPPAIARMIAVVENELGYALYEAVGQLKRSLSSETHGHFHFEGPGLIIDAEVSRSDFESWIAPDLLRIGETLDAALANAGLDARQIDQVFLTGGSSLIPAVRRVFEQRFGPDRIASGNEMTSIAHGLALLGEAPDLHDWIALD</sequence>
<dbReference type="PANTHER" id="PTHR42749">
    <property type="entry name" value="CELL SHAPE-DETERMINING PROTEIN MREB"/>
    <property type="match status" value="1"/>
</dbReference>
<protein>
    <submittedName>
        <fullName evidence="3">Hsp70 family protein</fullName>
    </submittedName>
</protein>